<dbReference type="Proteomes" id="UP001183585">
    <property type="component" value="Unassembled WGS sequence"/>
</dbReference>
<keyword evidence="3" id="KW-1185">Reference proteome</keyword>
<gene>
    <name evidence="2" type="ORF">J2S48_000017</name>
</gene>
<name>A0ABU2CGP3_9MICO</name>
<protein>
    <submittedName>
        <fullName evidence="2">Uncharacterized protein</fullName>
    </submittedName>
</protein>
<evidence type="ECO:0000313" key="3">
    <source>
        <dbReference type="Proteomes" id="UP001183585"/>
    </source>
</evidence>
<comment type="caution">
    <text evidence="2">The sequence shown here is derived from an EMBL/GenBank/DDBJ whole genome shotgun (WGS) entry which is preliminary data.</text>
</comment>
<evidence type="ECO:0000313" key="2">
    <source>
        <dbReference type="EMBL" id="MDR7380502.1"/>
    </source>
</evidence>
<reference evidence="2 3" key="1">
    <citation type="submission" date="2023-07" db="EMBL/GenBank/DDBJ databases">
        <title>Sequencing the genomes of 1000 actinobacteria strains.</title>
        <authorList>
            <person name="Klenk H.-P."/>
        </authorList>
    </citation>
    <scope>NUCLEOTIDE SEQUENCE [LARGE SCALE GENOMIC DNA]</scope>
    <source>
        <strain evidence="2 3">DSM 45554</strain>
    </source>
</reference>
<dbReference type="EMBL" id="JAVDYE010000001">
    <property type="protein sequence ID" value="MDR7380502.1"/>
    <property type="molecule type" value="Genomic_DNA"/>
</dbReference>
<feature type="compositionally biased region" description="Basic residues" evidence="1">
    <location>
        <begin position="42"/>
        <end position="55"/>
    </location>
</feature>
<sequence>MALAALFAAFVIRIRRRPDFGIRRVRADPSARRRAAAPVGRRGARARPARRRRHGHASWDLAARFQDADGAMGWDYLLLTATRA</sequence>
<accession>A0ABU2CGP3</accession>
<feature type="region of interest" description="Disordered" evidence="1">
    <location>
        <begin position="31"/>
        <end position="55"/>
    </location>
</feature>
<evidence type="ECO:0000256" key="1">
    <source>
        <dbReference type="SAM" id="MobiDB-lite"/>
    </source>
</evidence>
<proteinExistence type="predicted"/>
<dbReference type="RefSeq" id="WP_274992641.1">
    <property type="nucleotide sequence ID" value="NZ_JAJQQP010000002.1"/>
</dbReference>
<organism evidence="2 3">
    <name type="scientific">Promicromonospora iranensis</name>
    <dbReference type="NCBI Taxonomy" id="1105144"/>
    <lineage>
        <taxon>Bacteria</taxon>
        <taxon>Bacillati</taxon>
        <taxon>Actinomycetota</taxon>
        <taxon>Actinomycetes</taxon>
        <taxon>Micrococcales</taxon>
        <taxon>Promicromonosporaceae</taxon>
        <taxon>Promicromonospora</taxon>
    </lineage>
</organism>